<accession>A0AAN9RYK1</accession>
<organism evidence="2 3">
    <name type="scientific">Psophocarpus tetragonolobus</name>
    <name type="common">Winged bean</name>
    <name type="synonym">Dolichos tetragonolobus</name>
    <dbReference type="NCBI Taxonomy" id="3891"/>
    <lineage>
        <taxon>Eukaryota</taxon>
        <taxon>Viridiplantae</taxon>
        <taxon>Streptophyta</taxon>
        <taxon>Embryophyta</taxon>
        <taxon>Tracheophyta</taxon>
        <taxon>Spermatophyta</taxon>
        <taxon>Magnoliopsida</taxon>
        <taxon>eudicotyledons</taxon>
        <taxon>Gunneridae</taxon>
        <taxon>Pentapetalae</taxon>
        <taxon>rosids</taxon>
        <taxon>fabids</taxon>
        <taxon>Fabales</taxon>
        <taxon>Fabaceae</taxon>
        <taxon>Papilionoideae</taxon>
        <taxon>50 kb inversion clade</taxon>
        <taxon>NPAAA clade</taxon>
        <taxon>indigoferoid/millettioid clade</taxon>
        <taxon>Phaseoleae</taxon>
        <taxon>Psophocarpus</taxon>
    </lineage>
</organism>
<feature type="compositionally biased region" description="Low complexity" evidence="1">
    <location>
        <begin position="141"/>
        <end position="151"/>
    </location>
</feature>
<sequence>MTENNIELNKPTTLLTFPYCIAWKFIFPHILMASKLSFRTLVVHRRKPEKDNNNTNDLAFVKAAAWAWYQHNSGSKGKTLTEFDAIISRREARPSRYKLEAVRMGKEAREGSHVHARKLSLLDEYEVQSISRQLNCLVESSSSSSSSSSHNNHNHKKLVTAGSNSMQKKKVKKGFWLRHGIVCGREEDVVGPSLATRLPPK</sequence>
<reference evidence="2 3" key="1">
    <citation type="submission" date="2024-01" db="EMBL/GenBank/DDBJ databases">
        <title>The genomes of 5 underutilized Papilionoideae crops provide insights into root nodulation and disease resistanc.</title>
        <authorList>
            <person name="Jiang F."/>
        </authorList>
    </citation>
    <scope>NUCLEOTIDE SEQUENCE [LARGE SCALE GENOMIC DNA]</scope>
    <source>
        <strain evidence="2">DUOXIRENSHENG_FW03</strain>
        <tissue evidence="2">Leaves</tissue>
    </source>
</reference>
<keyword evidence="3" id="KW-1185">Reference proteome</keyword>
<evidence type="ECO:0000256" key="1">
    <source>
        <dbReference type="SAM" id="MobiDB-lite"/>
    </source>
</evidence>
<dbReference type="EMBL" id="JAYMYS010000008">
    <property type="protein sequence ID" value="KAK7385671.1"/>
    <property type="molecule type" value="Genomic_DNA"/>
</dbReference>
<evidence type="ECO:0000313" key="2">
    <source>
        <dbReference type="EMBL" id="KAK7385671.1"/>
    </source>
</evidence>
<dbReference type="Proteomes" id="UP001386955">
    <property type="component" value="Unassembled WGS sequence"/>
</dbReference>
<proteinExistence type="predicted"/>
<dbReference type="PANTHER" id="PTHR34665">
    <property type="entry name" value="DUF3741 DOMAIN-CONTAINING PROTEIN"/>
    <property type="match status" value="1"/>
</dbReference>
<gene>
    <name evidence="2" type="ORF">VNO78_31453</name>
</gene>
<feature type="region of interest" description="Disordered" evidence="1">
    <location>
        <begin position="141"/>
        <end position="166"/>
    </location>
</feature>
<dbReference type="AlphaFoldDB" id="A0AAN9RYK1"/>
<protein>
    <submittedName>
        <fullName evidence="2">Uncharacterized protein</fullName>
    </submittedName>
</protein>
<comment type="caution">
    <text evidence="2">The sequence shown here is derived from an EMBL/GenBank/DDBJ whole genome shotgun (WGS) entry which is preliminary data.</text>
</comment>
<dbReference type="PANTHER" id="PTHR34665:SF5">
    <property type="match status" value="1"/>
</dbReference>
<name>A0AAN9RYK1_PSOTE</name>
<evidence type="ECO:0000313" key="3">
    <source>
        <dbReference type="Proteomes" id="UP001386955"/>
    </source>
</evidence>